<evidence type="ECO:0000256" key="1">
    <source>
        <dbReference type="SAM" id="MobiDB-lite"/>
    </source>
</evidence>
<protein>
    <submittedName>
        <fullName evidence="2">Uncharacterized protein</fullName>
    </submittedName>
</protein>
<dbReference type="AlphaFoldDB" id="A0A0A9GWM5"/>
<dbReference type="EMBL" id="GBRH01168964">
    <property type="protein sequence ID" value="JAE28932.1"/>
    <property type="molecule type" value="Transcribed_RNA"/>
</dbReference>
<feature type="region of interest" description="Disordered" evidence="1">
    <location>
        <begin position="1"/>
        <end position="25"/>
    </location>
</feature>
<proteinExistence type="predicted"/>
<name>A0A0A9GWM5_ARUDO</name>
<reference evidence="2" key="2">
    <citation type="journal article" date="2015" name="Data Brief">
        <title>Shoot transcriptome of the giant reed, Arundo donax.</title>
        <authorList>
            <person name="Barrero R.A."/>
            <person name="Guerrero F.D."/>
            <person name="Moolhuijzen P."/>
            <person name="Goolsby J.A."/>
            <person name="Tidwell J."/>
            <person name="Bellgard S.E."/>
            <person name="Bellgard M.I."/>
        </authorList>
    </citation>
    <scope>NUCLEOTIDE SEQUENCE</scope>
    <source>
        <tissue evidence="2">Shoot tissue taken approximately 20 cm above the soil surface</tissue>
    </source>
</reference>
<sequence length="25" mass="2692">MAGHRRQGNGLAMASARGRPARWLA</sequence>
<accession>A0A0A9GWM5</accession>
<evidence type="ECO:0000313" key="2">
    <source>
        <dbReference type="EMBL" id="JAE28932.1"/>
    </source>
</evidence>
<reference evidence="2" key="1">
    <citation type="submission" date="2014-09" db="EMBL/GenBank/DDBJ databases">
        <authorList>
            <person name="Magalhaes I.L.F."/>
            <person name="Oliveira U."/>
            <person name="Santos F.R."/>
            <person name="Vidigal T.H.D.A."/>
            <person name="Brescovit A.D."/>
            <person name="Santos A.J."/>
        </authorList>
    </citation>
    <scope>NUCLEOTIDE SEQUENCE</scope>
    <source>
        <tissue evidence="2">Shoot tissue taken approximately 20 cm above the soil surface</tissue>
    </source>
</reference>
<organism evidence="2">
    <name type="scientific">Arundo donax</name>
    <name type="common">Giant reed</name>
    <name type="synonym">Donax arundinaceus</name>
    <dbReference type="NCBI Taxonomy" id="35708"/>
    <lineage>
        <taxon>Eukaryota</taxon>
        <taxon>Viridiplantae</taxon>
        <taxon>Streptophyta</taxon>
        <taxon>Embryophyta</taxon>
        <taxon>Tracheophyta</taxon>
        <taxon>Spermatophyta</taxon>
        <taxon>Magnoliopsida</taxon>
        <taxon>Liliopsida</taxon>
        <taxon>Poales</taxon>
        <taxon>Poaceae</taxon>
        <taxon>PACMAD clade</taxon>
        <taxon>Arundinoideae</taxon>
        <taxon>Arundineae</taxon>
        <taxon>Arundo</taxon>
    </lineage>
</organism>